<evidence type="ECO:0000256" key="1">
    <source>
        <dbReference type="ARBA" id="ARBA00004442"/>
    </source>
</evidence>
<comment type="caution">
    <text evidence="8">The sequence shown here is derived from an EMBL/GenBank/DDBJ whole genome shotgun (WGS) entry which is preliminary data.</text>
</comment>
<dbReference type="Proteomes" id="UP001163821">
    <property type="component" value="Unassembled WGS sequence"/>
</dbReference>
<keyword evidence="3" id="KW-0732">Signal</keyword>
<evidence type="ECO:0000256" key="4">
    <source>
        <dbReference type="ARBA" id="ARBA00023136"/>
    </source>
</evidence>
<gene>
    <name evidence="8" type="ORF">N2K84_19290</name>
</gene>
<dbReference type="Pfam" id="PF07980">
    <property type="entry name" value="SusD_RagB"/>
    <property type="match status" value="1"/>
</dbReference>
<dbReference type="Gene3D" id="1.25.40.390">
    <property type="match status" value="1"/>
</dbReference>
<protein>
    <submittedName>
        <fullName evidence="8">RagB/SusD family nutrient uptake outer membrane protein</fullName>
    </submittedName>
</protein>
<dbReference type="InterPro" id="IPR033985">
    <property type="entry name" value="SusD-like_N"/>
</dbReference>
<sequence>MKAIKRILPIVILILFSVSCEKKILDISPQDRIAEDAVWNDAKLIQAYHSELYNSEVHGFYIHMYSKYTDEAYNSAPCCGANLLKLNTYNPDNITQAGGDAAGFWASGSGYLYYWDRGYEYIRKINVFLEKIKEITVDLPDKDILVAEAKFLRAFIYFNLVERFGGVPIVKESYELDAADQVQFMRSSFDDCVNFIADDLNEAMPDLPDQYQSTDTNYGRATGDACKALLSRLYLYAASPLFNPSHDMSKWQMAADAAEALLNSGYSLYPDYQKLFELSQGDAQDEVIFSRGFTSSNGHNVGPDNLNRRFEANGGWWGSNGPTGNLVDAYDMINGEPPFLADGSVNPASGYDPKNPWDNRDPRLEATIIHDGSVFRPDLTPGHPTFEMWIAEDGSSWGYDSYKNTGDNPRTNTVLKKFMPEEGPINRQTPATNQWPFFRLAEIYLNYAEAKFELGDETTAREYVNKVRQRASVNLPDIPESVTGEDLKRRIYNERRIELAFESHRFFDVRRWKIANQVENTKIYTYDIYKNLTTGAKRYEKVVLLDKSETFKDHQSLLPIAQDEILRTGLTQTDGY</sequence>
<dbReference type="InterPro" id="IPR011990">
    <property type="entry name" value="TPR-like_helical_dom_sf"/>
</dbReference>
<evidence type="ECO:0000256" key="3">
    <source>
        <dbReference type="ARBA" id="ARBA00022729"/>
    </source>
</evidence>
<comment type="similarity">
    <text evidence="2">Belongs to the SusD family.</text>
</comment>
<dbReference type="SUPFAM" id="SSF48452">
    <property type="entry name" value="TPR-like"/>
    <property type="match status" value="1"/>
</dbReference>
<dbReference type="RefSeq" id="WP_282593477.1">
    <property type="nucleotide sequence ID" value="NZ_JAPAAF010000059.1"/>
</dbReference>
<organism evidence="8 9">
    <name type="scientific">Gaoshiqia sediminis</name>
    <dbReference type="NCBI Taxonomy" id="2986998"/>
    <lineage>
        <taxon>Bacteria</taxon>
        <taxon>Pseudomonadati</taxon>
        <taxon>Bacteroidota</taxon>
        <taxon>Bacteroidia</taxon>
        <taxon>Marinilabiliales</taxon>
        <taxon>Prolixibacteraceae</taxon>
        <taxon>Gaoshiqia</taxon>
    </lineage>
</organism>
<dbReference type="PROSITE" id="PS51257">
    <property type="entry name" value="PROKAR_LIPOPROTEIN"/>
    <property type="match status" value="1"/>
</dbReference>
<name>A0AA41YAT0_9BACT</name>
<dbReference type="InterPro" id="IPR012944">
    <property type="entry name" value="SusD_RagB_dom"/>
</dbReference>
<accession>A0AA41YAT0</accession>
<evidence type="ECO:0000313" key="8">
    <source>
        <dbReference type="EMBL" id="MCW0484886.1"/>
    </source>
</evidence>
<evidence type="ECO:0000256" key="2">
    <source>
        <dbReference type="ARBA" id="ARBA00006275"/>
    </source>
</evidence>
<evidence type="ECO:0000259" key="6">
    <source>
        <dbReference type="Pfam" id="PF07980"/>
    </source>
</evidence>
<dbReference type="Pfam" id="PF14322">
    <property type="entry name" value="SusD-like_3"/>
    <property type="match status" value="1"/>
</dbReference>
<keyword evidence="4" id="KW-0472">Membrane</keyword>
<reference evidence="8" key="1">
    <citation type="submission" date="2022-10" db="EMBL/GenBank/DDBJ databases">
        <title>Gaoshiqiia sediminis gen. nov., sp. nov., isolated from coastal sediment.</title>
        <authorList>
            <person name="Yu W.X."/>
            <person name="Mu D.S."/>
            <person name="Du J.Z."/>
            <person name="Liang Y.Q."/>
        </authorList>
    </citation>
    <scope>NUCLEOTIDE SEQUENCE</scope>
    <source>
        <strain evidence="8">A06</strain>
    </source>
</reference>
<evidence type="ECO:0000259" key="7">
    <source>
        <dbReference type="Pfam" id="PF14322"/>
    </source>
</evidence>
<dbReference type="CDD" id="cd08977">
    <property type="entry name" value="SusD"/>
    <property type="match status" value="1"/>
</dbReference>
<keyword evidence="5" id="KW-0998">Cell outer membrane</keyword>
<comment type="subcellular location">
    <subcellularLocation>
        <location evidence="1">Cell outer membrane</location>
    </subcellularLocation>
</comment>
<keyword evidence="9" id="KW-1185">Reference proteome</keyword>
<feature type="domain" description="SusD-like N-terminal" evidence="7">
    <location>
        <begin position="108"/>
        <end position="235"/>
    </location>
</feature>
<evidence type="ECO:0000313" key="9">
    <source>
        <dbReference type="Proteomes" id="UP001163821"/>
    </source>
</evidence>
<evidence type="ECO:0000256" key="5">
    <source>
        <dbReference type="ARBA" id="ARBA00023237"/>
    </source>
</evidence>
<dbReference type="AlphaFoldDB" id="A0AA41YAT0"/>
<dbReference type="GO" id="GO:0009279">
    <property type="term" value="C:cell outer membrane"/>
    <property type="evidence" value="ECO:0007669"/>
    <property type="project" value="UniProtKB-SubCell"/>
</dbReference>
<proteinExistence type="inferred from homology"/>
<dbReference type="EMBL" id="JAPAAF010000059">
    <property type="protein sequence ID" value="MCW0484886.1"/>
    <property type="molecule type" value="Genomic_DNA"/>
</dbReference>
<feature type="domain" description="RagB/SusD" evidence="6">
    <location>
        <begin position="286"/>
        <end position="576"/>
    </location>
</feature>